<dbReference type="RefSeq" id="WP_329513318.1">
    <property type="nucleotide sequence ID" value="NZ_JAYWVC010000664.1"/>
</dbReference>
<dbReference type="PANTHER" id="PTHR33217">
    <property type="entry name" value="TRANSPOSASE FOR INSERTION SEQUENCE ELEMENT IS1081"/>
    <property type="match status" value="1"/>
</dbReference>
<protein>
    <recommendedName>
        <fullName evidence="6">Mutator family transposase</fullName>
    </recommendedName>
</protein>
<evidence type="ECO:0000256" key="5">
    <source>
        <dbReference type="ARBA" id="ARBA00023172"/>
    </source>
</evidence>
<accession>A0ABU7FYM0</accession>
<comment type="function">
    <text evidence="1 6">Required for the transposition of the insertion element.</text>
</comment>
<keyword evidence="4 6" id="KW-0238">DNA-binding</keyword>
<keyword evidence="3 6" id="KW-0815">Transposition</keyword>
<evidence type="ECO:0000256" key="4">
    <source>
        <dbReference type="ARBA" id="ARBA00023125"/>
    </source>
</evidence>
<dbReference type="Pfam" id="PF00872">
    <property type="entry name" value="Transposase_mut"/>
    <property type="match status" value="1"/>
</dbReference>
<feature type="non-terminal residue" evidence="7">
    <location>
        <position position="1"/>
    </location>
</feature>
<dbReference type="InterPro" id="IPR001207">
    <property type="entry name" value="Transposase_mutator"/>
</dbReference>
<evidence type="ECO:0000256" key="2">
    <source>
        <dbReference type="ARBA" id="ARBA00010961"/>
    </source>
</evidence>
<name>A0ABU7FYM0_9ACTN</name>
<dbReference type="Proteomes" id="UP001333996">
    <property type="component" value="Unassembled WGS sequence"/>
</dbReference>
<evidence type="ECO:0000313" key="7">
    <source>
        <dbReference type="EMBL" id="MED7829036.1"/>
    </source>
</evidence>
<organism evidence="7 8">
    <name type="scientific">Streptomyces chiangmaiensis</name>
    <dbReference type="NCBI Taxonomy" id="766497"/>
    <lineage>
        <taxon>Bacteria</taxon>
        <taxon>Bacillati</taxon>
        <taxon>Actinomycetota</taxon>
        <taxon>Actinomycetes</taxon>
        <taxon>Kitasatosporales</taxon>
        <taxon>Streptomycetaceae</taxon>
        <taxon>Streptomyces</taxon>
    </lineage>
</organism>
<evidence type="ECO:0000313" key="8">
    <source>
        <dbReference type="Proteomes" id="UP001333996"/>
    </source>
</evidence>
<evidence type="ECO:0000256" key="6">
    <source>
        <dbReference type="RuleBase" id="RU365089"/>
    </source>
</evidence>
<comment type="caution">
    <text evidence="7">The sequence shown here is derived from an EMBL/GenBank/DDBJ whole genome shotgun (WGS) entry which is preliminary data.</text>
</comment>
<gene>
    <name evidence="7" type="ORF">VXC91_46290</name>
</gene>
<keyword evidence="5 6" id="KW-0233">DNA recombination</keyword>
<dbReference type="PANTHER" id="PTHR33217:SF9">
    <property type="entry name" value="MUTATOR FAMILY TRANSPOSASE"/>
    <property type="match status" value="1"/>
</dbReference>
<keyword evidence="8" id="KW-1185">Reference proteome</keyword>
<keyword evidence="6" id="KW-0814">Transposable element</keyword>
<dbReference type="EMBL" id="JAYWVC010000664">
    <property type="protein sequence ID" value="MED7829036.1"/>
    <property type="molecule type" value="Genomic_DNA"/>
</dbReference>
<proteinExistence type="inferred from homology"/>
<sequence length="94" mass="10630">QDQLLAFYDFPAEHWIHLRTTNPIESTFSTVRLRTKVTRGAGSRTAALAMVFKLVESAQQRWRAVNAPHLVALVRAGARFERGVLIEREEARAA</sequence>
<reference evidence="7" key="1">
    <citation type="submission" date="2024-01" db="EMBL/GenBank/DDBJ databases">
        <title>First draft genome sequence data of TA4-1, the type strain of Gram-positive actinobacterium Streptomyces chiangmaiensis.</title>
        <authorList>
            <person name="Yasawong M."/>
            <person name="Nantapong N."/>
        </authorList>
    </citation>
    <scope>NUCLEOTIDE SEQUENCE</scope>
    <source>
        <strain evidence="7">TA4-1</strain>
    </source>
</reference>
<evidence type="ECO:0000256" key="3">
    <source>
        <dbReference type="ARBA" id="ARBA00022578"/>
    </source>
</evidence>
<comment type="similarity">
    <text evidence="2 6">Belongs to the transposase mutator family.</text>
</comment>
<evidence type="ECO:0000256" key="1">
    <source>
        <dbReference type="ARBA" id="ARBA00002190"/>
    </source>
</evidence>